<reference evidence="6 7" key="1">
    <citation type="submission" date="2018-10" db="EMBL/GenBank/DDBJ databases">
        <title>Effects of UV and annual dynamics of microbial communities in freshwater RAS systems.</title>
        <authorList>
            <person name="Bekkelund A.K."/>
            <person name="Hansen B.R."/>
            <person name="Stokken H."/>
            <person name="Eriksen B.F."/>
            <person name="Kashulin N.A."/>
        </authorList>
    </citation>
    <scope>NUCLEOTIDE SEQUENCE [LARGE SCALE GENOMIC DNA]</scope>
    <source>
        <strain evidence="6 7">BHSEK</strain>
    </source>
</reference>
<keyword evidence="1" id="KW-0547">Nucleotide-binding</keyword>
<dbReference type="PROSITE" id="PS51193">
    <property type="entry name" value="HELICASE_ATP_BIND_2"/>
    <property type="match status" value="1"/>
</dbReference>
<dbReference type="InterPro" id="IPR014013">
    <property type="entry name" value="Helic_SF1/SF2_ATP-bd_DinG/Rad3"/>
</dbReference>
<protein>
    <submittedName>
        <fullName evidence="6">ATP-dependent DNA helicase</fullName>
    </submittedName>
</protein>
<evidence type="ECO:0000313" key="6">
    <source>
        <dbReference type="EMBL" id="AYM79682.1"/>
    </source>
</evidence>
<gene>
    <name evidence="6" type="ORF">D9M09_18885</name>
</gene>
<dbReference type="GO" id="GO:0003678">
    <property type="term" value="F:DNA helicase activity"/>
    <property type="evidence" value="ECO:0007669"/>
    <property type="project" value="TreeGrafter"/>
</dbReference>
<dbReference type="EMBL" id="CP033019">
    <property type="protein sequence ID" value="AYM79682.1"/>
    <property type="molecule type" value="Genomic_DNA"/>
</dbReference>
<dbReference type="InterPro" id="IPR027417">
    <property type="entry name" value="P-loop_NTPase"/>
</dbReference>
<dbReference type="GO" id="GO:0005524">
    <property type="term" value="F:ATP binding"/>
    <property type="evidence" value="ECO:0007669"/>
    <property type="project" value="UniProtKB-KW"/>
</dbReference>
<dbReference type="Gene3D" id="3.40.50.300">
    <property type="entry name" value="P-loop containing nucleotide triphosphate hydrolases"/>
    <property type="match status" value="2"/>
</dbReference>
<evidence type="ECO:0000256" key="2">
    <source>
        <dbReference type="ARBA" id="ARBA00022801"/>
    </source>
</evidence>
<keyword evidence="7" id="KW-1185">Reference proteome</keyword>
<evidence type="ECO:0000256" key="1">
    <source>
        <dbReference type="ARBA" id="ARBA00022741"/>
    </source>
</evidence>
<evidence type="ECO:0000259" key="5">
    <source>
        <dbReference type="PROSITE" id="PS51193"/>
    </source>
</evidence>
<dbReference type="GO" id="GO:0006281">
    <property type="term" value="P:DNA repair"/>
    <property type="evidence" value="ECO:0007669"/>
    <property type="project" value="TreeGrafter"/>
</dbReference>
<dbReference type="PANTHER" id="PTHR11472">
    <property type="entry name" value="DNA REPAIR DEAD HELICASE RAD3/XP-D SUBFAMILY MEMBER"/>
    <property type="match status" value="1"/>
</dbReference>
<dbReference type="Proteomes" id="UP000279594">
    <property type="component" value="Chromosome"/>
</dbReference>
<keyword evidence="3" id="KW-0067">ATP-binding</keyword>
<dbReference type="InterPro" id="IPR006555">
    <property type="entry name" value="ATP-dep_Helicase_C"/>
</dbReference>
<evidence type="ECO:0000313" key="7">
    <source>
        <dbReference type="Proteomes" id="UP000279594"/>
    </source>
</evidence>
<evidence type="ECO:0000256" key="4">
    <source>
        <dbReference type="ARBA" id="ARBA00038058"/>
    </source>
</evidence>
<dbReference type="SMART" id="SM00491">
    <property type="entry name" value="HELICc2"/>
    <property type="match status" value="1"/>
</dbReference>
<keyword evidence="2" id="KW-0378">Hydrolase</keyword>
<comment type="similarity">
    <text evidence="4">Belongs to the helicase family. DinG subfamily.</text>
</comment>
<evidence type="ECO:0000256" key="3">
    <source>
        <dbReference type="ARBA" id="ARBA00022840"/>
    </source>
</evidence>
<dbReference type="SUPFAM" id="SSF52540">
    <property type="entry name" value="P-loop containing nucleoside triphosphate hydrolases"/>
    <property type="match status" value="2"/>
</dbReference>
<dbReference type="AlphaFoldDB" id="A0A3G2EIF4"/>
<sequence length="667" mass="73271">MQASPPAEPQAAPGKHDADIERLFGAGGPLGPAVGSYKPRRSQTDMAKAIASAIDSQTTLIAEAGTGTGKTFAYLVPALMWGGKTIVSTGTKNLQDQLFLRDIPTVRAALQAPVSVALLKGRSNYVCHYHLERTLQNGRMTSRDDVGHLREISRFIKMTSSGDKAELTKVPENAMIWNLVTSTRDTCMGAECQYYQDCFVMKARKEAQQADVVVVNHHLFFADVALKDTGVAELLPSANTIIFDEAHQLPDTATLFFGNTVSTSQILELCRDVLAEGLAHARGIDWAKTVTVVEKAARDLRLTFPQDIVRLSLPQIAPSSDFFPALDTLKDELDGMVAVLETQAERAETLEQCRVRGVELAQQLSGWKFDPKAKVAAGEEAVFWVEAFSSSLQLHKTPLSIAPIFNNQREGTPRSWIFTSATLAVKNDFKHFSEQMGLTGEPSHTWPSPFDYGQQGLLFVPQNLPQPNALGYTDAVIDCALPIIEAAGGRTFFLCTTLRAVKRAAERLADEFKQRGLNFPLFVQGERGRTELLDQFRAAGNGVLIGSQSFWEGVDVRGDALSLVIIDKLPFAPPDDPVLAARIEVMEKQGKNGFMHHSLPEAIINLKQGAGRLIRDEGDRGVLMICDPRLISKPYGKRIWQSLPPFKRTRDTAEVVEFFRNLPAKGA</sequence>
<proteinExistence type="inferred from homology"/>
<feature type="domain" description="Helicase ATP-binding" evidence="5">
    <location>
        <begin position="29"/>
        <end position="303"/>
    </location>
</feature>
<dbReference type="PANTHER" id="PTHR11472:SF34">
    <property type="entry name" value="REGULATOR OF TELOMERE ELONGATION HELICASE 1"/>
    <property type="match status" value="1"/>
</dbReference>
<keyword evidence="6" id="KW-0347">Helicase</keyword>
<dbReference type="Pfam" id="PF13307">
    <property type="entry name" value="Helicase_C_2"/>
    <property type="match status" value="1"/>
</dbReference>
<dbReference type="GO" id="GO:0016818">
    <property type="term" value="F:hydrolase activity, acting on acid anhydrides, in phosphorus-containing anhydrides"/>
    <property type="evidence" value="ECO:0007669"/>
    <property type="project" value="InterPro"/>
</dbReference>
<organism evidence="6 7">
    <name type="scientific">Janthinobacterium agaricidamnosum</name>
    <dbReference type="NCBI Taxonomy" id="55508"/>
    <lineage>
        <taxon>Bacteria</taxon>
        <taxon>Pseudomonadati</taxon>
        <taxon>Pseudomonadota</taxon>
        <taxon>Betaproteobacteria</taxon>
        <taxon>Burkholderiales</taxon>
        <taxon>Oxalobacteraceae</taxon>
        <taxon>Janthinobacterium</taxon>
    </lineage>
</organism>
<dbReference type="GO" id="GO:0003676">
    <property type="term" value="F:nucleic acid binding"/>
    <property type="evidence" value="ECO:0007669"/>
    <property type="project" value="InterPro"/>
</dbReference>
<name>A0A3G2EIF4_9BURK</name>
<dbReference type="InterPro" id="IPR045028">
    <property type="entry name" value="DinG/Rad3-like"/>
</dbReference>
<accession>A0A3G2EIF4</accession>